<dbReference type="Gene3D" id="3.60.15.10">
    <property type="entry name" value="Ribonuclease Z/Hydroxyacylglutathione hydrolase-like"/>
    <property type="match status" value="1"/>
</dbReference>
<evidence type="ECO:0000256" key="1">
    <source>
        <dbReference type="SAM" id="MobiDB-lite"/>
    </source>
</evidence>
<feature type="domain" description="DUF6603" evidence="2">
    <location>
        <begin position="1573"/>
        <end position="1898"/>
    </location>
</feature>
<dbReference type="InterPro" id="IPR036866">
    <property type="entry name" value="RibonucZ/Hydroxyglut_hydro"/>
</dbReference>
<protein>
    <recommendedName>
        <fullName evidence="2">DUF6603 domain-containing protein</fullName>
    </recommendedName>
</protein>
<feature type="region of interest" description="Disordered" evidence="1">
    <location>
        <begin position="1533"/>
        <end position="1575"/>
    </location>
</feature>
<dbReference type="PANTHER" id="PTHR30619:SF1">
    <property type="entry name" value="RECOMBINATION PROTEIN 2"/>
    <property type="match status" value="1"/>
</dbReference>
<dbReference type="Proteomes" id="UP000474640">
    <property type="component" value="Unassembled WGS sequence"/>
</dbReference>
<dbReference type="Pfam" id="PF20248">
    <property type="entry name" value="DUF6603"/>
    <property type="match status" value="2"/>
</dbReference>
<feature type="compositionally biased region" description="Pro residues" evidence="1">
    <location>
        <begin position="1540"/>
        <end position="1559"/>
    </location>
</feature>
<evidence type="ECO:0000313" key="4">
    <source>
        <dbReference type="Proteomes" id="UP000474640"/>
    </source>
</evidence>
<dbReference type="InterPro" id="IPR052159">
    <property type="entry name" value="Competence_DNA_uptake"/>
</dbReference>
<gene>
    <name evidence="3" type="ORF">TWF970_003674</name>
</gene>
<evidence type="ECO:0000259" key="2">
    <source>
        <dbReference type="Pfam" id="PF20248"/>
    </source>
</evidence>
<reference evidence="3 4" key="1">
    <citation type="submission" date="2020-01" db="EMBL/GenBank/DDBJ databases">
        <authorList>
            <person name="Palmer J.M."/>
        </authorList>
    </citation>
    <scope>NUCLEOTIDE SEQUENCE [LARGE SCALE GENOMIC DNA]</scope>
    <source>
        <strain evidence="3 4">TWF970</strain>
    </source>
</reference>
<dbReference type="SUPFAM" id="SSF56281">
    <property type="entry name" value="Metallo-hydrolase/oxidoreductase"/>
    <property type="match status" value="1"/>
</dbReference>
<sequence>MEYRLITYHVNIGVGDATIIVKVGSYGKAEKYILVDGGLDHAEPRARKNIYTAMDEIFKIHGSVQGNETHLMFHLVVITHWDRDHWGGIGSLIQQHQEEMKKLGPQQDFKRMPFRFINNVPATEMIAPREPIDAEDDAFGFWGFLANPNNPNNPNEMFVSYTHSDGQMYQNILKGTMGYLNIIGWNICDDGSPVGFNDATRAAQNTPAHLLETHKVNRGLFVVGCDQYILGSPLRISGKNDKNSTSIALMWIVKHGEGTHFDIKIPFYTAGDLNGGAEVQLAEWAMGDPTQAPLPSTVNTYTRCKSIDTIKASHHGSKGSTFPEFLDIAKPESIIFSSGVSYGHPSWELLFMLHSYFSVKKYQHPSSPKPIHAVCFPYWIQRKVKDGRFEIPKGPGSYLNYFTDKYYNFPYEKPEFTHYHQRLADYYTQLNNLLGTRARTADLVQQFVAYVKTQFGSGKLIDPSAENWVGKASELMWNDLSDVSASFHAIPGAGKWIVDGSQQNSDGMIEMIQVTHVSNSDDNPSAFKYITQGAAAVNSKYWLGHYYRNPFTIAPPHIFMMMAAGTGTQLPDTRNTTINEEDVPIVTNPDGSEIWYGRNFRSLTPVYLGGDQLNNQRLGSGVPMIPDNLISTYPGGNPDEMDSEISSATGDAILVAPPGIADEYRVCTPLPTNGFFCLSTALDPPQGSSNLKALQSGPLDTFVTCIETGLLAFSEDTLQASTQMGLAEFDELAKWFKLSYWADPPIFTLDGNQEFISVAVRTRDVFDLYFSTDPTSLSSSFDMTPITENPTLPDFIYAPGIMANENIMVFGLDLTKTKPIVTSLGEVIEYSNLTKILGPVLKDILKVIPLQLDLAAIPEPGDETPGTLAKGGARNALWFMPGEHYKTVLRLQFSYAKGNSPVDSLGALKDYLPIKNFDINNLRIVSKKTASLTVGPKARRSVLESRLDFVLSCKVLDTYLNATLTLQPTVIELNILFKEGNILKDIIDWVVGALSIDSKEINLDELLKDENVANNVQFPSLRQLSLVFAVDPSTGKISGIQSVRFDLEIQTQLGAPKFDSPLDKPKYLAFLVTYTWSALSKSLLRGSLWFKPRPALTNMAWAPLYETYHDLQPSAGEQALQSLDLRTIIPGGIVDSIPEGLPTIVTQAGIEITTSSIEFMGEIVSEKLEQTDSPKFQLGKVFLNFSYDWKQKQPSLVLEVLAGFFPPKTAKIQKPSQLYGSIEYNASGWLLKGSAANLNIGNLYSLFDADCQDGVMDVMEKITLRRINLVYQYTGKGKSSMSQFSIDGQIVFGPCILKLDYKYNPGGVKGWDFMATFDVQHNSKINTTVGDMIQSIMHSDDEDDLLPPFLSEIPIKLDGNVTQDLIGLNLKKVPSQADDPGSLCFVAHITIHPIQLVFTQIRAITPKGIPAGTKRIIKIAATALPEVTVPMIGNLTQPFDEMFFLWVQDTSPEGKGADIGKPKGVTFGEIQKINSTLQGLNLHQMMFKSDKKPNSGGSLDPSTIVLESGWHFILVVKNMKGESEVLMDYVFGKKEKPGKNPKPPGPSPPPGPNPTPGPKALPASSTAPKLAPVKKSRGPLSIENVGFQYKDKKLSILMDAKFLLGPIEFGLLGLKIGVKFGKREDGTKVNLLDIRLEDLEPSISGLAIAFDRPPVIVAGLFEKTYDETTKTTIYAGGVIVKFEPWMFQAAGFFGKREDADGFTSVFIFLKLNGPLISFGFADISGITGGFGYNVDLRWPDVSEVKDFPFVGTRAIESPLNTLRSLTKTGPTGWVNMKDGSMWLAAGLTVSAFQVLSVDAVLVVQWAPTVRIGLFAVATCDVPNTKASVKFAHIELGIKASIDPQAGAFKCEAQLSPNSYILHPDCHLTGGFALCYWWKPQVGQLEEPRDGIEGDWVFTTEDQLGMGQLYLNKRGGLLCGNPQSLYGGGRLHAALNVGLLSAWFDAYVDFLINYQPFHFQGDGGLAVGVKYTLDLWLVTLHINVEIKAQLHLEGPPMYGTVHVDFWVFGFDITFGDKSAAPKPLSLEAFYQMVLQTGTGTGTSITSGGSGDPAQAQIPHLFSCKKGALPSSKDGKNVPKSHEIWHVRGGILSFTVTSRFAFNRVNVNDKKYDDLVVENDLFAKPMQIKEALTSTLDIYITPSIPGRTMNSFEWYYSATAQSVPKGLWDKYDENQDPAIKGNGITELLNGGDVQNNVPTGVVFSAPDPSRSDDGILKYNAIEDMKEPVFGLHDAPPYFPEPKPSRPNEAWIPAPEVTGETQWDAASTAWSIPDAPVANLVDIFSDALYWNAKNDDEHKPTTKQETGDEPTVPKEDPLSTAPPAILIRDFKTLIIAAPLVLAI</sequence>
<accession>A0A7C8VZ79</accession>
<dbReference type="EMBL" id="JAABOJ010000002">
    <property type="protein sequence ID" value="KAF3289931.1"/>
    <property type="molecule type" value="Genomic_DNA"/>
</dbReference>
<proteinExistence type="predicted"/>
<comment type="caution">
    <text evidence="3">The sequence shown here is derived from an EMBL/GenBank/DDBJ whole genome shotgun (WGS) entry which is preliminary data.</text>
</comment>
<organism evidence="3 4">
    <name type="scientific">Orbilia oligospora</name>
    <name type="common">Nematode-trapping fungus</name>
    <name type="synonym">Arthrobotrys oligospora</name>
    <dbReference type="NCBI Taxonomy" id="2813651"/>
    <lineage>
        <taxon>Eukaryota</taxon>
        <taxon>Fungi</taxon>
        <taxon>Dikarya</taxon>
        <taxon>Ascomycota</taxon>
        <taxon>Pezizomycotina</taxon>
        <taxon>Orbiliomycetes</taxon>
        <taxon>Orbiliales</taxon>
        <taxon>Orbiliaceae</taxon>
        <taxon>Orbilia</taxon>
    </lineage>
</organism>
<feature type="region of interest" description="Disordered" evidence="1">
    <location>
        <begin position="2291"/>
        <end position="2317"/>
    </location>
</feature>
<evidence type="ECO:0000313" key="3">
    <source>
        <dbReference type="EMBL" id="KAF3289931.1"/>
    </source>
</evidence>
<dbReference type="InterPro" id="IPR046538">
    <property type="entry name" value="DUF6603"/>
</dbReference>
<feature type="compositionally biased region" description="Basic and acidic residues" evidence="1">
    <location>
        <begin position="2291"/>
        <end position="2314"/>
    </location>
</feature>
<feature type="domain" description="DUF6603" evidence="2">
    <location>
        <begin position="1921"/>
        <end position="2038"/>
    </location>
</feature>
<name>A0A7C8VZ79_ORBOL</name>
<dbReference type="OrthoDB" id="5352492at2759"/>
<dbReference type="PANTHER" id="PTHR30619">
    <property type="entry name" value="DNA INTERNALIZATION/COMPETENCE PROTEIN COMEC/REC2"/>
    <property type="match status" value="1"/>
</dbReference>